<evidence type="ECO:0000256" key="1">
    <source>
        <dbReference type="SAM" id="MobiDB-lite"/>
    </source>
</evidence>
<organism evidence="2 3">
    <name type="scientific">Streptomyces yaanensis</name>
    <dbReference type="NCBI Taxonomy" id="1142239"/>
    <lineage>
        <taxon>Bacteria</taxon>
        <taxon>Bacillati</taxon>
        <taxon>Actinomycetota</taxon>
        <taxon>Actinomycetes</taxon>
        <taxon>Kitasatosporales</taxon>
        <taxon>Streptomycetaceae</taxon>
        <taxon>Streptomyces</taxon>
    </lineage>
</organism>
<name>A0ABV7S7F7_9ACTN</name>
<dbReference type="EMBL" id="JBHRWR010000002">
    <property type="protein sequence ID" value="MFC3572211.1"/>
    <property type="molecule type" value="Genomic_DNA"/>
</dbReference>
<accession>A0ABV7S7F7</accession>
<keyword evidence="3" id="KW-1185">Reference proteome</keyword>
<gene>
    <name evidence="2" type="ORF">ACFOZ0_02695</name>
</gene>
<sequence>MSWITRPAGVVPILERPRPVGEIVEVCGPGRPSASNDTDEPTAKD</sequence>
<comment type="caution">
    <text evidence="2">The sequence shown here is derived from an EMBL/GenBank/DDBJ whole genome shotgun (WGS) entry which is preliminary data.</text>
</comment>
<protein>
    <submittedName>
        <fullName evidence="2">Uncharacterized protein</fullName>
    </submittedName>
</protein>
<reference evidence="3" key="1">
    <citation type="journal article" date="2019" name="Int. J. Syst. Evol. Microbiol.">
        <title>The Global Catalogue of Microorganisms (GCM) 10K type strain sequencing project: providing services to taxonomists for standard genome sequencing and annotation.</title>
        <authorList>
            <consortium name="The Broad Institute Genomics Platform"/>
            <consortium name="The Broad Institute Genome Sequencing Center for Infectious Disease"/>
            <person name="Wu L."/>
            <person name="Ma J."/>
        </authorList>
    </citation>
    <scope>NUCLEOTIDE SEQUENCE [LARGE SCALE GENOMIC DNA]</scope>
    <source>
        <strain evidence="3">CGMCC 4.7035</strain>
    </source>
</reference>
<feature type="region of interest" description="Disordered" evidence="1">
    <location>
        <begin position="24"/>
        <end position="45"/>
    </location>
</feature>
<evidence type="ECO:0000313" key="2">
    <source>
        <dbReference type="EMBL" id="MFC3572211.1"/>
    </source>
</evidence>
<evidence type="ECO:0000313" key="3">
    <source>
        <dbReference type="Proteomes" id="UP001595701"/>
    </source>
</evidence>
<proteinExistence type="predicted"/>
<dbReference type="RefSeq" id="WP_310771948.1">
    <property type="nucleotide sequence ID" value="NZ_JBHRWR010000002.1"/>
</dbReference>
<dbReference type="Proteomes" id="UP001595701">
    <property type="component" value="Unassembled WGS sequence"/>
</dbReference>